<gene>
    <name evidence="5" type="ORF">HGM15179_020625</name>
</gene>
<proteinExistence type="inferred from homology"/>
<comment type="caution">
    <text evidence="5">The sequence shown here is derived from an EMBL/GenBank/DDBJ whole genome shotgun (WGS) entry which is preliminary data.</text>
</comment>
<dbReference type="SUPFAM" id="SSF56672">
    <property type="entry name" value="DNA/RNA polymerases"/>
    <property type="match status" value="1"/>
</dbReference>
<dbReference type="InterPro" id="IPR043502">
    <property type="entry name" value="DNA/RNA_pol_sf"/>
</dbReference>
<keyword evidence="3" id="KW-0812">Transmembrane</keyword>
<dbReference type="InterPro" id="IPR043128">
    <property type="entry name" value="Rev_trsase/Diguanyl_cyclase"/>
</dbReference>
<comment type="similarity">
    <text evidence="1">Belongs to the beta type-B retroviral polymerase family. HERV class-II K(HML-2) pol subfamily.</text>
</comment>
<feature type="domain" description="Reverse transcriptase" evidence="4">
    <location>
        <begin position="23"/>
        <end position="81"/>
    </location>
</feature>
<sequence length="275" mass="31424">SERGTWSEIDRDFVVIGDFHAAAEKAIIHHYMDDVFVCAPSEDLLAHTLDLTVDALIAAGFELQESKIQWVPSWKYLGLEIAPDHILTKMRIPKAVRILQLLLLASFQTPAGGQATLLPKMSLSHVTDNIHQNISNVVSKAEKNLKDWLNDLLLDWGFPEWTDFLVKAGLLMLFVIVVVLIAFCVIKCMVRKIIRKLIPNHTASPQINRVAMPTDPEDEDEPEEFISLEVDEDEILPPERYWPYPIEEWSTDHEWDEISYFRSGSPSPQMQDTSY</sequence>
<evidence type="ECO:0000313" key="6">
    <source>
        <dbReference type="Proteomes" id="UP000796761"/>
    </source>
</evidence>
<accession>A0A8K1D7L5</accession>
<dbReference type="Gene3D" id="3.30.70.270">
    <property type="match status" value="1"/>
</dbReference>
<dbReference type="Proteomes" id="UP000796761">
    <property type="component" value="Unassembled WGS sequence"/>
</dbReference>
<dbReference type="EC" id="3.1.26.4" evidence="2"/>
<feature type="transmembrane region" description="Helical" evidence="3">
    <location>
        <begin position="98"/>
        <end position="117"/>
    </location>
</feature>
<feature type="non-terminal residue" evidence="5">
    <location>
        <position position="275"/>
    </location>
</feature>
<feature type="transmembrane region" description="Helical" evidence="3">
    <location>
        <begin position="164"/>
        <end position="186"/>
    </location>
</feature>
<reference evidence="5" key="1">
    <citation type="submission" date="2019-04" db="EMBL/GenBank/DDBJ databases">
        <title>Genome assembly of Zosterops borbonicus 15179.</title>
        <authorList>
            <person name="Leroy T."/>
            <person name="Anselmetti Y."/>
            <person name="Tilak M.-K."/>
            <person name="Nabholz B."/>
        </authorList>
    </citation>
    <scope>NUCLEOTIDE SEQUENCE</scope>
    <source>
        <strain evidence="5">HGM_15179</strain>
        <tissue evidence="5">Muscle</tissue>
    </source>
</reference>
<evidence type="ECO:0000256" key="1">
    <source>
        <dbReference type="ARBA" id="ARBA00010879"/>
    </source>
</evidence>
<protein>
    <recommendedName>
        <fullName evidence="2">ribonuclease H</fullName>
        <ecNumber evidence="2">3.1.26.4</ecNumber>
    </recommendedName>
</protein>
<dbReference type="OrthoDB" id="6773263at2759"/>
<evidence type="ECO:0000313" key="5">
    <source>
        <dbReference type="EMBL" id="TRZ06482.1"/>
    </source>
</evidence>
<dbReference type="AlphaFoldDB" id="A0A8K1D7L5"/>
<dbReference type="InterPro" id="IPR000477">
    <property type="entry name" value="RT_dom"/>
</dbReference>
<evidence type="ECO:0000259" key="4">
    <source>
        <dbReference type="Pfam" id="PF00078"/>
    </source>
</evidence>
<dbReference type="GO" id="GO:0004523">
    <property type="term" value="F:RNA-DNA hybrid ribonuclease activity"/>
    <property type="evidence" value="ECO:0007669"/>
    <property type="project" value="UniProtKB-EC"/>
</dbReference>
<organism evidence="5 6">
    <name type="scientific">Zosterops borbonicus</name>
    <dbReference type="NCBI Taxonomy" id="364589"/>
    <lineage>
        <taxon>Eukaryota</taxon>
        <taxon>Metazoa</taxon>
        <taxon>Chordata</taxon>
        <taxon>Craniata</taxon>
        <taxon>Vertebrata</taxon>
        <taxon>Euteleostomi</taxon>
        <taxon>Archelosauria</taxon>
        <taxon>Archosauria</taxon>
        <taxon>Dinosauria</taxon>
        <taxon>Saurischia</taxon>
        <taxon>Theropoda</taxon>
        <taxon>Coelurosauria</taxon>
        <taxon>Aves</taxon>
        <taxon>Neognathae</taxon>
        <taxon>Neoaves</taxon>
        <taxon>Telluraves</taxon>
        <taxon>Australaves</taxon>
        <taxon>Passeriformes</taxon>
        <taxon>Sylvioidea</taxon>
        <taxon>Zosteropidae</taxon>
        <taxon>Zosterops</taxon>
    </lineage>
</organism>
<evidence type="ECO:0000256" key="2">
    <source>
        <dbReference type="ARBA" id="ARBA00012180"/>
    </source>
</evidence>
<dbReference type="Pfam" id="PF00078">
    <property type="entry name" value="RVT_1"/>
    <property type="match status" value="1"/>
</dbReference>
<keyword evidence="3" id="KW-0472">Membrane</keyword>
<name>A0A8K1D7L5_9PASS</name>
<evidence type="ECO:0000256" key="3">
    <source>
        <dbReference type="SAM" id="Phobius"/>
    </source>
</evidence>
<dbReference type="EMBL" id="SWJQ01002467">
    <property type="protein sequence ID" value="TRZ06482.1"/>
    <property type="molecule type" value="Genomic_DNA"/>
</dbReference>
<keyword evidence="3" id="KW-1133">Transmembrane helix</keyword>
<keyword evidence="6" id="KW-1185">Reference proteome</keyword>